<protein>
    <submittedName>
        <fullName evidence="2">Uncharacterized protein</fullName>
    </submittedName>
</protein>
<feature type="compositionally biased region" description="Polar residues" evidence="1">
    <location>
        <begin position="25"/>
        <end position="41"/>
    </location>
</feature>
<reference evidence="2" key="1">
    <citation type="journal article" date="2023" name="Mol. Phylogenet. Evol.">
        <title>Genome-scale phylogeny and comparative genomics of the fungal order Sordariales.</title>
        <authorList>
            <person name="Hensen N."/>
            <person name="Bonometti L."/>
            <person name="Westerberg I."/>
            <person name="Brannstrom I.O."/>
            <person name="Guillou S."/>
            <person name="Cros-Aarteil S."/>
            <person name="Calhoun S."/>
            <person name="Haridas S."/>
            <person name="Kuo A."/>
            <person name="Mondo S."/>
            <person name="Pangilinan J."/>
            <person name="Riley R."/>
            <person name="LaButti K."/>
            <person name="Andreopoulos B."/>
            <person name="Lipzen A."/>
            <person name="Chen C."/>
            <person name="Yan M."/>
            <person name="Daum C."/>
            <person name="Ng V."/>
            <person name="Clum A."/>
            <person name="Steindorff A."/>
            <person name="Ohm R.A."/>
            <person name="Martin F."/>
            <person name="Silar P."/>
            <person name="Natvig D.O."/>
            <person name="Lalanne C."/>
            <person name="Gautier V."/>
            <person name="Ament-Velasquez S.L."/>
            <person name="Kruys A."/>
            <person name="Hutchinson M.I."/>
            <person name="Powell A.J."/>
            <person name="Barry K."/>
            <person name="Miller A.N."/>
            <person name="Grigoriev I.V."/>
            <person name="Debuchy R."/>
            <person name="Gladieux P."/>
            <person name="Hiltunen Thoren M."/>
            <person name="Johannesson H."/>
        </authorList>
    </citation>
    <scope>NUCLEOTIDE SEQUENCE</scope>
    <source>
        <strain evidence="2">CBS 168.71</strain>
    </source>
</reference>
<feature type="compositionally biased region" description="Polar residues" evidence="1">
    <location>
        <begin position="111"/>
        <end position="120"/>
    </location>
</feature>
<feature type="region of interest" description="Disordered" evidence="1">
    <location>
        <begin position="816"/>
        <end position="867"/>
    </location>
</feature>
<organism evidence="2 3">
    <name type="scientific">Chaetomium fimeti</name>
    <dbReference type="NCBI Taxonomy" id="1854472"/>
    <lineage>
        <taxon>Eukaryota</taxon>
        <taxon>Fungi</taxon>
        <taxon>Dikarya</taxon>
        <taxon>Ascomycota</taxon>
        <taxon>Pezizomycotina</taxon>
        <taxon>Sordariomycetes</taxon>
        <taxon>Sordariomycetidae</taxon>
        <taxon>Sordariales</taxon>
        <taxon>Chaetomiaceae</taxon>
        <taxon>Chaetomium</taxon>
    </lineage>
</organism>
<feature type="compositionally biased region" description="Basic and acidic residues" evidence="1">
    <location>
        <begin position="626"/>
        <end position="639"/>
    </location>
</feature>
<feature type="compositionally biased region" description="Basic and acidic residues" evidence="1">
    <location>
        <begin position="450"/>
        <end position="461"/>
    </location>
</feature>
<gene>
    <name evidence="2" type="ORF">B0H64DRAFT_462734</name>
</gene>
<feature type="region of interest" description="Disordered" evidence="1">
    <location>
        <begin position="427"/>
        <end position="585"/>
    </location>
</feature>
<feature type="compositionally biased region" description="Basic and acidic residues" evidence="1">
    <location>
        <begin position="843"/>
        <end position="852"/>
    </location>
</feature>
<feature type="compositionally biased region" description="Low complexity" evidence="1">
    <location>
        <begin position="282"/>
        <end position="292"/>
    </location>
</feature>
<feature type="compositionally biased region" description="Polar residues" evidence="1">
    <location>
        <begin position="564"/>
        <end position="575"/>
    </location>
</feature>
<feature type="region of interest" description="Disordered" evidence="1">
    <location>
        <begin position="82"/>
        <end position="128"/>
    </location>
</feature>
<feature type="compositionally biased region" description="Polar residues" evidence="1">
    <location>
        <begin position="156"/>
        <end position="165"/>
    </location>
</feature>
<proteinExistence type="predicted"/>
<dbReference type="EMBL" id="JAUEPN010000005">
    <property type="protein sequence ID" value="KAK3294155.1"/>
    <property type="molecule type" value="Genomic_DNA"/>
</dbReference>
<name>A0AAE0LR26_9PEZI</name>
<feature type="compositionally biased region" description="Basic and acidic residues" evidence="1">
    <location>
        <begin position="303"/>
        <end position="325"/>
    </location>
</feature>
<accession>A0AAE0LR26</accession>
<feature type="region of interest" description="Disordered" evidence="1">
    <location>
        <begin position="1"/>
        <end position="44"/>
    </location>
</feature>
<feature type="compositionally biased region" description="Polar residues" evidence="1">
    <location>
        <begin position="474"/>
        <end position="500"/>
    </location>
</feature>
<dbReference type="GeneID" id="87844513"/>
<evidence type="ECO:0000313" key="3">
    <source>
        <dbReference type="Proteomes" id="UP001278766"/>
    </source>
</evidence>
<evidence type="ECO:0000256" key="1">
    <source>
        <dbReference type="SAM" id="MobiDB-lite"/>
    </source>
</evidence>
<evidence type="ECO:0000313" key="2">
    <source>
        <dbReference type="EMBL" id="KAK3294155.1"/>
    </source>
</evidence>
<feature type="compositionally biased region" description="Pro residues" evidence="1">
    <location>
        <begin position="527"/>
        <end position="536"/>
    </location>
</feature>
<feature type="region of interest" description="Disordered" evidence="1">
    <location>
        <begin position="144"/>
        <end position="200"/>
    </location>
</feature>
<sequence>MADRRNSHSATRPYHMSVESDVDTEGNTQSMGSRPVQSSDAQRGFKRADWNELDALARYFYFHIDRELSSLKGVRHVHVAGAPESPMAARPRPTKRDDTWGRSESSEPVRQHRTASNSRRPQGRRSDSMMSTYGLEVALLRPATPWSEKSRRTSVHRNPSATENDSPARYPDNTVRYPPETPDLFRAAPPPSAGYRSSRDDDRYRLEVDDDRYAYYGIYDSPYVRQPSTRSYEGGGLEYAERWRAQHGAPPGGKRVMMDVPERRRHRHAREPEPIIHDRDTSGSYYSGWSSSDETDGSITSTDWDRKRDTGRRMPSVKREDKQQKGWKKLWREMEGLARVKIQEEQRVAAEARQRATDERIMIEREVKERIESENRVAAEAKEAEAGRHEEFMRLMQAKLQQSVDEMVTMTKDSVLQSLRAEVMQHRDAEKKVQRSQRQAEIGSEADAELETKVASRREDAEQGGIGRQKAAMKSSQDSDTVFPTAESAPSIQHSGSHFSGATRYAPGRPRHRRPTSSEPCGSCSPRAPPPVPKPPSDGNNDYSQNENENENESESESERERQTSATSDFWTSHWHQTKEREKRKTLRMIKEELVNPIAEALAAGLAGRGYAGRPPMSPPSSAFYEDPRWHGERWRGRGSDPTTYDFNDREAESYRSGTERSLRGRSRSERWLSPSGWQGQRCLSPLEVRPSIEGWRDDREAPHPPPHGHTVGLSDTGNGAVKSHNQGLDVVRVDPMPSTAGAVGGGGVDNGTSDVQLTPQLEYESRGPLQLVESQANSPLRSENDSFIQANHHLAPTEVNSDALPDDLAKELVVPDFKTPPPAQPETRTMQRNVPDSGPESFRPERSDSGVDGHAQAPARRSSSTISHARLRRDYFQHGWLSDRGMSMASLELGAWKLLLPDPRSRRSGGVVGHGCRSVSRLIGAEKLSMAVSQSPPEPPLMHLGGVDGLPAANVRHESAGTDDSEDVMRAEEIEMAEIGGGLD</sequence>
<dbReference type="AlphaFoldDB" id="A0AAE0LR26"/>
<feature type="region of interest" description="Disordered" evidence="1">
    <location>
        <begin position="275"/>
        <end position="325"/>
    </location>
</feature>
<feature type="compositionally biased region" description="Basic and acidic residues" evidence="1">
    <location>
        <begin position="647"/>
        <end position="671"/>
    </location>
</feature>
<keyword evidence="3" id="KW-1185">Reference proteome</keyword>
<dbReference type="Proteomes" id="UP001278766">
    <property type="component" value="Unassembled WGS sequence"/>
</dbReference>
<comment type="caution">
    <text evidence="2">The sequence shown here is derived from an EMBL/GenBank/DDBJ whole genome shotgun (WGS) entry which is preliminary data.</text>
</comment>
<reference evidence="2" key="2">
    <citation type="submission" date="2023-06" db="EMBL/GenBank/DDBJ databases">
        <authorList>
            <consortium name="Lawrence Berkeley National Laboratory"/>
            <person name="Haridas S."/>
            <person name="Hensen N."/>
            <person name="Bonometti L."/>
            <person name="Westerberg I."/>
            <person name="Brannstrom I.O."/>
            <person name="Guillou S."/>
            <person name="Cros-Aarteil S."/>
            <person name="Calhoun S."/>
            <person name="Kuo A."/>
            <person name="Mondo S."/>
            <person name="Pangilinan J."/>
            <person name="Riley R."/>
            <person name="Labutti K."/>
            <person name="Andreopoulos B."/>
            <person name="Lipzen A."/>
            <person name="Chen C."/>
            <person name="Yanf M."/>
            <person name="Daum C."/>
            <person name="Ng V."/>
            <person name="Clum A."/>
            <person name="Steindorff A."/>
            <person name="Ohm R."/>
            <person name="Martin F."/>
            <person name="Silar P."/>
            <person name="Natvig D."/>
            <person name="Lalanne C."/>
            <person name="Gautier V."/>
            <person name="Ament-Velasquez S.L."/>
            <person name="Kruys A."/>
            <person name="Hutchinson M.I."/>
            <person name="Powell A.J."/>
            <person name="Barry K."/>
            <person name="Miller A.N."/>
            <person name="Grigoriev I.V."/>
            <person name="Debuchy R."/>
            <person name="Gladieux P."/>
            <person name="Thoren M.H."/>
            <person name="Johannesson H."/>
        </authorList>
    </citation>
    <scope>NUCLEOTIDE SEQUENCE</scope>
    <source>
        <strain evidence="2">CBS 168.71</strain>
    </source>
</reference>
<feature type="region of interest" description="Disordered" evidence="1">
    <location>
        <begin position="609"/>
        <end position="769"/>
    </location>
</feature>
<feature type="compositionally biased region" description="Basic and acidic residues" evidence="1">
    <location>
        <begin position="94"/>
        <end position="110"/>
    </location>
</feature>
<dbReference type="RefSeq" id="XP_062657669.1">
    <property type="nucleotide sequence ID" value="XM_062807565.1"/>
</dbReference>